<feature type="disulfide bond" evidence="8">
    <location>
        <begin position="1344"/>
        <end position="1354"/>
    </location>
</feature>
<dbReference type="PROSITE" id="PS50215">
    <property type="entry name" value="ADAM_MEPRO"/>
    <property type="match status" value="1"/>
</dbReference>
<feature type="transmembrane region" description="Helical" evidence="11">
    <location>
        <begin position="1397"/>
        <end position="1419"/>
    </location>
</feature>
<dbReference type="InterPro" id="IPR006586">
    <property type="entry name" value="ADAM_Cys-rich"/>
</dbReference>
<feature type="disulfide bond" evidence="9">
    <location>
        <begin position="359"/>
        <end position="439"/>
    </location>
</feature>
<dbReference type="InterPro" id="IPR024079">
    <property type="entry name" value="MetalloPept_cat_dom_sf"/>
</dbReference>
<feature type="binding site" evidence="9">
    <location>
        <position position="384"/>
    </location>
    <ligand>
        <name>Zn(2+)</name>
        <dbReference type="ChEBI" id="CHEBI:29105"/>
        <note>catalytic</note>
    </ligand>
</feature>
<evidence type="ECO:0000313" key="17">
    <source>
        <dbReference type="Proteomes" id="UP000092461"/>
    </source>
</evidence>
<dbReference type="Gene3D" id="3.40.390.10">
    <property type="entry name" value="Collagenase (Catalytic Domain)"/>
    <property type="match status" value="1"/>
</dbReference>
<evidence type="ECO:0000256" key="10">
    <source>
        <dbReference type="SAM" id="MobiDB-lite"/>
    </source>
</evidence>
<feature type="disulfide bond" evidence="8">
    <location>
        <begin position="1362"/>
        <end position="1371"/>
    </location>
</feature>
<name>A0A1B0CGA4_LUTLO</name>
<reference evidence="16" key="3">
    <citation type="submission" date="2020-05" db="UniProtKB">
        <authorList>
            <consortium name="EnsemblMetazoa"/>
        </authorList>
    </citation>
    <scope>IDENTIFICATION</scope>
    <source>
        <strain evidence="16">Jacobina</strain>
    </source>
</reference>
<keyword evidence="9" id="KW-0862">Zinc</keyword>
<feature type="compositionally biased region" description="Low complexity" evidence="10">
    <location>
        <begin position="1433"/>
        <end position="1455"/>
    </location>
</feature>
<feature type="compositionally biased region" description="Pro residues" evidence="10">
    <location>
        <begin position="1801"/>
        <end position="1810"/>
    </location>
</feature>
<dbReference type="InterPro" id="IPR000742">
    <property type="entry name" value="EGF"/>
</dbReference>
<feature type="compositionally biased region" description="Polar residues" evidence="10">
    <location>
        <begin position="1069"/>
        <end position="1083"/>
    </location>
</feature>
<dbReference type="EMBL" id="GITU01000441">
    <property type="protein sequence ID" value="MBC1169144.1"/>
    <property type="molecule type" value="Transcribed_RNA"/>
</dbReference>
<keyword evidence="4 15" id="KW-0482">Metalloprotease</keyword>
<keyword evidence="4 15" id="KW-0378">Hydrolase</keyword>
<comment type="subcellular location">
    <subcellularLocation>
        <location evidence="1">Membrane</location>
        <topology evidence="1">Single-pass membrane protein</topology>
    </subcellularLocation>
</comment>
<dbReference type="EnsemblMetazoa" id="LLOJ003405-RA">
    <property type="protein sequence ID" value="LLOJ003405-PA"/>
    <property type="gene ID" value="LLOJ003405"/>
</dbReference>
<evidence type="ECO:0000256" key="8">
    <source>
        <dbReference type="PROSITE-ProRule" id="PRU00076"/>
    </source>
</evidence>
<feature type="compositionally biased region" description="Polar residues" evidence="10">
    <location>
        <begin position="804"/>
        <end position="813"/>
    </location>
</feature>
<reference evidence="15" key="2">
    <citation type="journal article" date="2020" name="BMC">
        <title>Leishmania infection induces a limited differential gene expression in the sand fly midgut.</title>
        <authorList>
            <person name="Coutinho-Abreu I.V."/>
            <person name="Serafim T.D."/>
            <person name="Meneses C."/>
            <person name="Kamhawi S."/>
            <person name="Oliveira F."/>
            <person name="Valenzuela J.G."/>
        </authorList>
    </citation>
    <scope>NUCLEOTIDE SEQUENCE</scope>
    <source>
        <strain evidence="15">Jacobina</strain>
        <tissue evidence="15">Midgut</tissue>
    </source>
</reference>
<feature type="domain" description="Peptidase M12B" evidence="14">
    <location>
        <begin position="248"/>
        <end position="444"/>
    </location>
</feature>
<evidence type="ECO:0000256" key="3">
    <source>
        <dbReference type="ARBA" id="ARBA00022989"/>
    </source>
</evidence>
<dbReference type="GO" id="GO:0016020">
    <property type="term" value="C:membrane"/>
    <property type="evidence" value="ECO:0007669"/>
    <property type="project" value="UniProtKB-SubCell"/>
</dbReference>
<organism evidence="16 17">
    <name type="scientific">Lutzomyia longipalpis</name>
    <name type="common">Sand fly</name>
    <dbReference type="NCBI Taxonomy" id="7200"/>
    <lineage>
        <taxon>Eukaryota</taxon>
        <taxon>Metazoa</taxon>
        <taxon>Ecdysozoa</taxon>
        <taxon>Arthropoda</taxon>
        <taxon>Hexapoda</taxon>
        <taxon>Insecta</taxon>
        <taxon>Pterygota</taxon>
        <taxon>Neoptera</taxon>
        <taxon>Endopterygota</taxon>
        <taxon>Diptera</taxon>
        <taxon>Nematocera</taxon>
        <taxon>Psychodoidea</taxon>
        <taxon>Psychodidae</taxon>
        <taxon>Lutzomyia</taxon>
        <taxon>Lutzomyia</taxon>
    </lineage>
</organism>
<dbReference type="Gene3D" id="4.10.70.10">
    <property type="entry name" value="Disintegrin domain"/>
    <property type="match status" value="1"/>
</dbReference>
<dbReference type="SUPFAM" id="SSF57552">
    <property type="entry name" value="Blood coagulation inhibitor (disintegrin)"/>
    <property type="match status" value="1"/>
</dbReference>
<feature type="domain" description="EGF-like" evidence="12">
    <location>
        <begin position="1340"/>
        <end position="1372"/>
    </location>
</feature>
<dbReference type="EMBL" id="AJWK01010901">
    <property type="status" value="NOT_ANNOTATED_CDS"/>
    <property type="molecule type" value="Genomic_DNA"/>
</dbReference>
<evidence type="ECO:0000256" key="2">
    <source>
        <dbReference type="ARBA" id="ARBA00022692"/>
    </source>
</evidence>
<feature type="compositionally biased region" description="Polar residues" evidence="10">
    <location>
        <begin position="2080"/>
        <end position="2094"/>
    </location>
</feature>
<keyword evidence="6 8" id="KW-1015">Disulfide bond</keyword>
<dbReference type="GO" id="GO:0046872">
    <property type="term" value="F:metal ion binding"/>
    <property type="evidence" value="ECO:0007669"/>
    <property type="project" value="UniProtKB-KW"/>
</dbReference>
<evidence type="ECO:0000256" key="6">
    <source>
        <dbReference type="ARBA" id="ARBA00023157"/>
    </source>
</evidence>
<feature type="domain" description="EGF-like" evidence="12">
    <location>
        <begin position="688"/>
        <end position="720"/>
    </location>
</feature>
<dbReference type="VEuPathDB" id="VectorBase:LLOJ003405"/>
<dbReference type="PANTHER" id="PTHR11905:SF159">
    <property type="entry name" value="ADAM METALLOPROTEASE"/>
    <property type="match status" value="1"/>
</dbReference>
<dbReference type="SMART" id="SM00608">
    <property type="entry name" value="ACR"/>
    <property type="match status" value="2"/>
</dbReference>
<dbReference type="Pfam" id="PF01562">
    <property type="entry name" value="Pep_M12B_propep"/>
    <property type="match status" value="1"/>
</dbReference>
<dbReference type="Pfam" id="PF01421">
    <property type="entry name" value="Reprolysin"/>
    <property type="match status" value="1"/>
</dbReference>
<feature type="disulfide bond" evidence="8">
    <location>
        <begin position="710"/>
        <end position="719"/>
    </location>
</feature>
<dbReference type="GO" id="GO:0004222">
    <property type="term" value="F:metalloendopeptidase activity"/>
    <property type="evidence" value="ECO:0007669"/>
    <property type="project" value="InterPro"/>
</dbReference>
<keyword evidence="15" id="KW-0645">Protease</keyword>
<feature type="region of interest" description="Disordered" evidence="10">
    <location>
        <begin position="1676"/>
        <end position="1814"/>
    </location>
</feature>
<keyword evidence="2 11" id="KW-0812">Transmembrane</keyword>
<evidence type="ECO:0000256" key="4">
    <source>
        <dbReference type="ARBA" id="ARBA00023049"/>
    </source>
</evidence>
<evidence type="ECO:0000256" key="11">
    <source>
        <dbReference type="SAM" id="Phobius"/>
    </source>
</evidence>
<sequence length="2122" mass="230891">ERFHPAGQFSSHTLIRPRVIHGRHKRSLNTTLEEDGLHATHITMSFEKANGESIVLDLQLNEDLLPHGHFLHYQDGLGGHRLENFTRREDSDHCHYVGRIRGNKDSRAAISTCDGIRGVIFDGQETFYIESRTDSQLHSDHFLYRIRGNKDSRAAISTCDGIRGVIFDGQETFYIESRTDSQLHSDHFLYSHADIEWDGKCGYEGTEESHNGTNEPKDSEFNRILRYKRAVEDIETIRGPYNANRDSSFVELLLVVDNKVYNALGQSLKKVHNHCKTIANIINALYMPLNIFIALIGVVVWTDSNEVELSSDGDRTLKNFLNYRKKVLVQKFPNDNAQLLTREQFDGGVVGKALKGPICTYEFSGGVSMDHSQIVGVVATTVAHEMGHNFGMEHDSADCKCEDERCIMSASSSSVAPRHWSSCSIDQLNLAFHHGMNHCLKNRPTRLFDSPQCGNGFVEKGEQCDCGLPDYCENSCCDPFTCMLHANASCATGECCDLDTCRPRTAGTVCRSADGECDLPEFCTGESEYCPNNVFKRDTEECDRGKAYCYQGSCRSRGDQCKVLWGPSGNSSDECYSKNIDGTRHGNCGFERFSNQYINCDREDIYCGMLHCRHLNERLEFGMESVSVLSHSFMNHENRIVVCRTAIVDLGLQTMDPGLAPDGSKCGVDKMCVKQKCRAIESLRMAGVGIACPDDCNGNGVCNSLGHCHCDKGFAPPFCDAPGPGGSLDSGPASNPNAGAGFTTAMYIFFLGIVPFCALVAFLVYYFRQNRTMIKRTPQVPKQLIKQSPSKSLSPSSGGQPKSTPSSPDDMNSALLRSSRQDQESSLLNNNMFGKFKGFTLKPLPNATSTNITAPNVAFVTPVTKHVEEDASTVPESCCSPVPKVPNNVALVTRSQTQVKSPVKSPSVTRAASIAAPALPPPNPGTHARPLISSPILEASTCTAKELMSPLKHSGSGRFPVRPAPVAPVAEAHDKTDGYDAPLPREPKKNYVVLKKEEKPPAERKVHRVIDRERLKTIEISAPIPLPETTTNAINRTQSMRSPTRKAPQHPAFGSMRQPSPLKRPPSIVGNSTQVATSPTSACAPNEYQKPPPPKKVTPESSPEYADCEEGEAPLAHISEESTPVTPPDNIYSVIEESPTPPKLPSPPKVGNISTSVESMGLLGEIVNEIENRNLDSIYSTSTIRKKRSEDDDQTYANTSQGADSEDEYMNMKSNSSTTSRNSSDECYSKNIDGTRHGNCGFERFSNQYINCDREDIYCGMLHCRHLNERLEFGMESVSVLSHSFMNHENRIVVCRTAIVDLGLQTMDPGLAPDGSKCGVDKMCVKQKCRAIESLRMAGVGIACPDDCNGNGVCNSLGHCHCDKGFAPPFCDAPGPGGSLDSGPASNPNAGAGFTTAMYIFFLGIVPFCALVAFLVYYFRQNRTMIKRTPQVPKQLIKQSPSKSLSPSSGGQPKSTPSSPDDMNSALLRSSRQDQESSLLNNNMFGKFKGFTLKPLPNATSTNITAPNVAFVTPVTKHVEEDASTVPNRVAPPVPKVPNNVALVTRSQTQVKSPVKSPSVTRAASIAAPALPPPNPGTHARPLISSPILEASTCTAKELMSPLKHSGSGRFPVRPAPVAPVAEAHDKTDGYDAPLPREPKSGTLKRITSFLKKEEKPPAERKVHRVIDRERLKTIEISAPIPLPETTTNAINRTQSMRSPTRKAPQHPAFGSMRQPSPLKRPPSIVGNRPKSPPPPRPPVPPSLPVQNEYQKPPPPKKVTPESSPEYADCEEGEAPLAHISEESTPVTPPDNIYSVIEESPTPPKLPSPPKVGNISTSVESMGLLGEIVNEIENRNLDSIYSTSTIRKKRSEDDDQTYANTSQGADSEDEYMNMKSNSSTTSSGYLRPTSINTPIARVAPTKPPEKPVPFSSFRSPPPATTTSSTVPQGKGPTTPVGATNDAANAAGRGLLAKKDAKEIKDASEEKKNNKYQPYHTSRPGPFSSSYKVGGKKDEKDPKPLTVRTRTPSPKNPDVVPSNPPPPVKSKPPDVVTNGPVKPQTLQKPNIVAKPRQNSITDGKKPPPVKAREMPKVSKAPADAQPQSNGPTMASSKSRILTAAARGASGKASNVAALQQKFEGGKK</sequence>
<accession>A0A1B0CGA4</accession>
<dbReference type="CDD" id="cd04269">
    <property type="entry name" value="ZnMc_adamalysin_II_like"/>
    <property type="match status" value="1"/>
</dbReference>
<evidence type="ECO:0000256" key="9">
    <source>
        <dbReference type="PROSITE-ProRule" id="PRU00276"/>
    </source>
</evidence>
<dbReference type="InterPro" id="IPR001762">
    <property type="entry name" value="Disintegrin_dom"/>
</dbReference>
<feature type="region of interest" description="Disordered" evidence="10">
    <location>
        <begin position="1836"/>
        <end position="2122"/>
    </location>
</feature>
<protein>
    <submittedName>
        <fullName evidence="15">Putative adam metalloprotease</fullName>
    </submittedName>
</protein>
<feature type="disulfide bond" evidence="9">
    <location>
        <begin position="399"/>
        <end position="423"/>
    </location>
</feature>
<dbReference type="PANTHER" id="PTHR11905">
    <property type="entry name" value="ADAM A DISINTEGRIN AND METALLOPROTEASE DOMAIN"/>
    <property type="match status" value="1"/>
</dbReference>
<dbReference type="VEuPathDB" id="VectorBase:LLONM1_001505"/>
<feature type="domain" description="Disintegrin" evidence="13">
    <location>
        <begin position="450"/>
        <end position="538"/>
    </location>
</feature>
<dbReference type="FunFam" id="4.10.70.10:FF:000001">
    <property type="entry name" value="Disintegrin and metalloproteinase domain-containing protein 22"/>
    <property type="match status" value="1"/>
</dbReference>
<keyword evidence="8" id="KW-0245">EGF-like domain</keyword>
<evidence type="ECO:0000256" key="7">
    <source>
        <dbReference type="PROSITE-ProRule" id="PRU00068"/>
    </source>
</evidence>
<keyword evidence="5 11" id="KW-0472">Membrane</keyword>
<feature type="compositionally biased region" description="Low complexity" evidence="10">
    <location>
        <begin position="1873"/>
        <end position="1883"/>
    </location>
</feature>
<feature type="region of interest" description="Disordered" evidence="10">
    <location>
        <begin position="1037"/>
        <end position="1110"/>
    </location>
</feature>
<feature type="region of interest" description="Disordered" evidence="10">
    <location>
        <begin position="778"/>
        <end position="813"/>
    </location>
</feature>
<feature type="transmembrane region" description="Helical" evidence="11">
    <location>
        <begin position="745"/>
        <end position="767"/>
    </location>
</feature>
<dbReference type="InterPro" id="IPR001590">
    <property type="entry name" value="Peptidase_M12B"/>
</dbReference>
<feature type="compositionally biased region" description="Low complexity" evidence="10">
    <location>
        <begin position="781"/>
        <end position="803"/>
    </location>
</feature>
<feature type="compositionally biased region" description="Pro residues" evidence="10">
    <location>
        <begin position="1731"/>
        <end position="1744"/>
    </location>
</feature>
<keyword evidence="17" id="KW-1185">Reference proteome</keyword>
<dbReference type="PROSITE" id="PS50026">
    <property type="entry name" value="EGF_3"/>
    <property type="match status" value="2"/>
</dbReference>
<dbReference type="Pfam" id="PF08516">
    <property type="entry name" value="ADAM_CR"/>
    <property type="match status" value="2"/>
</dbReference>
<dbReference type="PROSITE" id="PS01186">
    <property type="entry name" value="EGF_2"/>
    <property type="match status" value="2"/>
</dbReference>
<dbReference type="InterPro" id="IPR034027">
    <property type="entry name" value="Reprolysin_adamalysin"/>
</dbReference>
<feature type="compositionally biased region" description="Polar residues" evidence="10">
    <location>
        <begin position="1456"/>
        <end position="1465"/>
    </location>
</feature>
<keyword evidence="9" id="KW-0479">Metal-binding</keyword>
<feature type="disulfide bond" evidence="7">
    <location>
        <begin position="510"/>
        <end position="530"/>
    </location>
</feature>
<evidence type="ECO:0000259" key="14">
    <source>
        <dbReference type="PROSITE" id="PS50215"/>
    </source>
</evidence>
<evidence type="ECO:0000313" key="16">
    <source>
        <dbReference type="EnsemblMetazoa" id="LLOJ003405-PA"/>
    </source>
</evidence>
<evidence type="ECO:0000256" key="1">
    <source>
        <dbReference type="ARBA" id="ARBA00004167"/>
    </source>
</evidence>
<evidence type="ECO:0000313" key="15">
    <source>
        <dbReference type="EMBL" id="MBC1169144.1"/>
    </source>
</evidence>
<dbReference type="Gene3D" id="2.60.120.260">
    <property type="entry name" value="Galactose-binding domain-like"/>
    <property type="match status" value="2"/>
</dbReference>
<feature type="disulfide bond" evidence="8">
    <location>
        <begin position="692"/>
        <end position="702"/>
    </location>
</feature>
<keyword evidence="3 11" id="KW-1133">Transmembrane helix</keyword>
<dbReference type="Pfam" id="PF00200">
    <property type="entry name" value="Disintegrin"/>
    <property type="match status" value="1"/>
</dbReference>
<evidence type="ECO:0000256" key="5">
    <source>
        <dbReference type="ARBA" id="ARBA00023136"/>
    </source>
</evidence>
<feature type="binding site" evidence="9">
    <location>
        <position position="394"/>
    </location>
    <ligand>
        <name>Zn(2+)</name>
        <dbReference type="ChEBI" id="CHEBI:29105"/>
        <note>catalytic</note>
    </ligand>
</feature>
<reference evidence="17" key="1">
    <citation type="submission" date="2012-05" db="EMBL/GenBank/DDBJ databases">
        <title>Whole Genome Assembly of Lutzomyia longipalpis.</title>
        <authorList>
            <person name="Richards S."/>
            <person name="Qu C."/>
            <person name="Dillon R."/>
            <person name="Worley K."/>
            <person name="Scherer S."/>
            <person name="Batterton M."/>
            <person name="Taylor A."/>
            <person name="Hawes A."/>
            <person name="Hernandez B."/>
            <person name="Kovar C."/>
            <person name="Mandapat C."/>
            <person name="Pham C."/>
            <person name="Qu C."/>
            <person name="Jing C."/>
            <person name="Bess C."/>
            <person name="Bandaranaike D."/>
            <person name="Ngo D."/>
            <person name="Ongeri F."/>
            <person name="Arias F."/>
            <person name="Lara F."/>
            <person name="Weissenberger G."/>
            <person name="Kamau G."/>
            <person name="Han H."/>
            <person name="Shen H."/>
            <person name="Dinh H."/>
            <person name="Khalil I."/>
            <person name="Jones J."/>
            <person name="Shafer J."/>
            <person name="Jayaseelan J."/>
            <person name="Quiroz J."/>
            <person name="Blankenburg K."/>
            <person name="Nguyen L."/>
            <person name="Jackson L."/>
            <person name="Francisco L."/>
            <person name="Tang L.-Y."/>
            <person name="Pu L.-L."/>
            <person name="Perales L."/>
            <person name="Lorensuhewa L."/>
            <person name="Munidasa M."/>
            <person name="Coyle M."/>
            <person name="Taylor M."/>
            <person name="Puazo M."/>
            <person name="Firestine M."/>
            <person name="Scheel M."/>
            <person name="Javaid M."/>
            <person name="Wang M."/>
            <person name="Li M."/>
            <person name="Tabassum N."/>
            <person name="Saada N."/>
            <person name="Osuji N."/>
            <person name="Aqrawi P."/>
            <person name="Fu Q."/>
            <person name="Thornton R."/>
            <person name="Raj R."/>
            <person name="Goodspeed R."/>
            <person name="Mata R."/>
            <person name="Najjar R."/>
            <person name="Gubbala S."/>
            <person name="Lee S."/>
            <person name="Denson S."/>
            <person name="Patil S."/>
            <person name="Macmil S."/>
            <person name="Qi S."/>
            <person name="Matskevitch T."/>
            <person name="Palculict T."/>
            <person name="Mathew T."/>
            <person name="Vee V."/>
            <person name="Velamala V."/>
            <person name="Korchina V."/>
            <person name="Cai W."/>
            <person name="Liu W."/>
            <person name="Dai W."/>
            <person name="Zou X."/>
            <person name="Zhu Y."/>
            <person name="Zhang Y."/>
            <person name="Wu Y.-Q."/>
            <person name="Xin Y."/>
            <person name="Nazarath L."/>
            <person name="Kovar C."/>
            <person name="Han Y."/>
            <person name="Muzny D."/>
            <person name="Gibbs R."/>
        </authorList>
    </citation>
    <scope>NUCLEOTIDE SEQUENCE [LARGE SCALE GENOMIC DNA]</scope>
    <source>
        <strain evidence="17">Jacobina</strain>
    </source>
</reference>
<proteinExistence type="predicted"/>
<dbReference type="EMBL" id="AJWK01010902">
    <property type="status" value="NOT_ANNOTATED_CDS"/>
    <property type="molecule type" value="Genomic_DNA"/>
</dbReference>
<feature type="binding site" evidence="9">
    <location>
        <position position="388"/>
    </location>
    <ligand>
        <name>Zn(2+)</name>
        <dbReference type="ChEBI" id="CHEBI:29105"/>
        <note>catalytic</note>
    </ligand>
</feature>
<feature type="compositionally biased region" description="Basic and acidic residues" evidence="10">
    <location>
        <begin position="2057"/>
        <end position="2071"/>
    </location>
</feature>
<feature type="compositionally biased region" description="Polar residues" evidence="10">
    <location>
        <begin position="1685"/>
        <end position="1699"/>
    </location>
</feature>
<dbReference type="SUPFAM" id="SSF55486">
    <property type="entry name" value="Metalloproteases ('zincins'), catalytic domain"/>
    <property type="match status" value="1"/>
</dbReference>
<dbReference type="InterPro" id="IPR002870">
    <property type="entry name" value="Peptidase_M12B_N"/>
</dbReference>
<dbReference type="EMBL" id="AJWK01010900">
    <property type="status" value="NOT_ANNOTATED_CDS"/>
    <property type="molecule type" value="Genomic_DNA"/>
</dbReference>
<evidence type="ECO:0000259" key="12">
    <source>
        <dbReference type="PROSITE" id="PS50026"/>
    </source>
</evidence>
<dbReference type="PROSITE" id="PS50214">
    <property type="entry name" value="DISINTEGRIN_2"/>
    <property type="match status" value="1"/>
</dbReference>
<feature type="region of interest" description="Disordered" evidence="10">
    <location>
        <begin position="1430"/>
        <end position="1465"/>
    </location>
</feature>
<dbReference type="GO" id="GO:0006509">
    <property type="term" value="P:membrane protein ectodomain proteolysis"/>
    <property type="evidence" value="ECO:0007669"/>
    <property type="project" value="TreeGrafter"/>
</dbReference>
<feature type="compositionally biased region" description="Low complexity" evidence="10">
    <location>
        <begin position="2007"/>
        <end position="2016"/>
    </location>
</feature>
<dbReference type="FunFam" id="3.40.390.10:FF:000002">
    <property type="entry name" value="Disintegrin and metalloproteinase domain-containing protein 22"/>
    <property type="match status" value="1"/>
</dbReference>
<feature type="compositionally biased region" description="Basic and acidic residues" evidence="10">
    <location>
        <begin position="1952"/>
        <end position="1968"/>
    </location>
</feature>
<dbReference type="SMART" id="SM00050">
    <property type="entry name" value="DISIN"/>
    <property type="match status" value="1"/>
</dbReference>
<dbReference type="Proteomes" id="UP000092461">
    <property type="component" value="Unassembled WGS sequence"/>
</dbReference>
<evidence type="ECO:0000259" key="13">
    <source>
        <dbReference type="PROSITE" id="PS50214"/>
    </source>
</evidence>
<comment type="caution">
    <text evidence="8">Lacks conserved residue(s) required for the propagation of feature annotation.</text>
</comment>
<feature type="disulfide bond" evidence="9">
    <location>
        <begin position="401"/>
        <end position="406"/>
    </location>
</feature>
<feature type="compositionally biased region" description="Low complexity" evidence="10">
    <location>
        <begin position="1908"/>
        <end position="1927"/>
    </location>
</feature>
<feature type="active site" evidence="9">
    <location>
        <position position="385"/>
    </location>
</feature>
<feature type="region of interest" description="Disordered" evidence="10">
    <location>
        <begin position="1185"/>
        <end position="1226"/>
    </location>
</feature>
<dbReference type="InterPro" id="IPR036436">
    <property type="entry name" value="Disintegrin_dom_sf"/>
</dbReference>